<dbReference type="Proteomes" id="UP001596527">
    <property type="component" value="Unassembled WGS sequence"/>
</dbReference>
<dbReference type="InterPro" id="IPR012840">
    <property type="entry name" value="NrdG2"/>
</dbReference>
<dbReference type="InterPro" id="IPR013785">
    <property type="entry name" value="Aldolase_TIM"/>
</dbReference>
<keyword evidence="4" id="KW-0479">Metal-binding</keyword>
<evidence type="ECO:0000256" key="1">
    <source>
        <dbReference type="ARBA" id="ARBA00001966"/>
    </source>
</evidence>
<evidence type="ECO:0000313" key="9">
    <source>
        <dbReference type="EMBL" id="MFC7582183.1"/>
    </source>
</evidence>
<evidence type="ECO:0000256" key="6">
    <source>
        <dbReference type="ARBA" id="ARBA00023014"/>
    </source>
</evidence>
<dbReference type="PANTHER" id="PTHR30352:SF13">
    <property type="entry name" value="GLYCYL-RADICAL ENZYME ACTIVATING ENZYME YJJW-RELATED"/>
    <property type="match status" value="1"/>
</dbReference>
<keyword evidence="3" id="KW-0949">S-adenosyl-L-methionine</keyword>
<keyword evidence="6" id="KW-0411">Iron-sulfur</keyword>
<evidence type="ECO:0000256" key="7">
    <source>
        <dbReference type="SAM" id="MobiDB-lite"/>
    </source>
</evidence>
<dbReference type="InterPro" id="IPR007197">
    <property type="entry name" value="rSAM"/>
</dbReference>
<comment type="cofactor">
    <cofactor evidence="1">
        <name>[4Fe-4S] cluster</name>
        <dbReference type="ChEBI" id="CHEBI:49883"/>
    </cofactor>
</comment>
<evidence type="ECO:0000256" key="5">
    <source>
        <dbReference type="ARBA" id="ARBA00023004"/>
    </source>
</evidence>
<dbReference type="EMBL" id="JBHTEF010000001">
    <property type="protein sequence ID" value="MFC7582183.1"/>
    <property type="molecule type" value="Genomic_DNA"/>
</dbReference>
<keyword evidence="2" id="KW-0004">4Fe-4S</keyword>
<dbReference type="SUPFAM" id="SSF102114">
    <property type="entry name" value="Radical SAM enzymes"/>
    <property type="match status" value="1"/>
</dbReference>
<evidence type="ECO:0000256" key="4">
    <source>
        <dbReference type="ARBA" id="ARBA00022723"/>
    </source>
</evidence>
<dbReference type="SFLD" id="SFLDS00029">
    <property type="entry name" value="Radical_SAM"/>
    <property type="match status" value="1"/>
</dbReference>
<evidence type="ECO:0000256" key="2">
    <source>
        <dbReference type="ARBA" id="ARBA00022485"/>
    </source>
</evidence>
<evidence type="ECO:0000313" key="10">
    <source>
        <dbReference type="Proteomes" id="UP001596527"/>
    </source>
</evidence>
<dbReference type="SFLD" id="SFLDG01094">
    <property type="entry name" value="Uncharacterised_Radical_SAM_Su"/>
    <property type="match status" value="1"/>
</dbReference>
<comment type="caution">
    <text evidence="9">The sequence shown here is derived from an EMBL/GenBank/DDBJ whole genome shotgun (WGS) entry which is preliminary data.</text>
</comment>
<keyword evidence="10" id="KW-1185">Reference proteome</keyword>
<gene>
    <name evidence="9" type="ORF">ACFQWG_13370</name>
</gene>
<dbReference type="Gene3D" id="3.20.20.70">
    <property type="entry name" value="Aldolase class I"/>
    <property type="match status" value="1"/>
</dbReference>
<dbReference type="Pfam" id="PF04055">
    <property type="entry name" value="Radical_SAM"/>
    <property type="match status" value="1"/>
</dbReference>
<feature type="domain" description="Radical SAM core" evidence="8">
    <location>
        <begin position="44"/>
        <end position="175"/>
    </location>
</feature>
<dbReference type="InterPro" id="IPR034457">
    <property type="entry name" value="Organic_radical-activating"/>
</dbReference>
<dbReference type="CDD" id="cd01335">
    <property type="entry name" value="Radical_SAM"/>
    <property type="match status" value="1"/>
</dbReference>
<accession>A0ABW2SS68</accession>
<dbReference type="PANTHER" id="PTHR30352">
    <property type="entry name" value="PYRUVATE FORMATE-LYASE-ACTIVATING ENZYME"/>
    <property type="match status" value="1"/>
</dbReference>
<evidence type="ECO:0000256" key="3">
    <source>
        <dbReference type="ARBA" id="ARBA00022691"/>
    </source>
</evidence>
<keyword evidence="5" id="KW-0408">Iron</keyword>
<dbReference type="NCBIfam" id="TIGR02495">
    <property type="entry name" value="NrdG2"/>
    <property type="match status" value="1"/>
</dbReference>
<proteinExistence type="predicted"/>
<organism evidence="9 10">
    <name type="scientific">Schaalia naturae</name>
    <dbReference type="NCBI Taxonomy" id="635203"/>
    <lineage>
        <taxon>Bacteria</taxon>
        <taxon>Bacillati</taxon>
        <taxon>Actinomycetota</taxon>
        <taxon>Actinomycetes</taxon>
        <taxon>Actinomycetales</taxon>
        <taxon>Actinomycetaceae</taxon>
        <taxon>Schaalia</taxon>
    </lineage>
</organism>
<sequence length="254" mass="26711">MDEGGPAPARGRRAGGGPAAEDLQIAGLTPMSSVDWPGRLVATVFCQGCPWLCPYCQNHAIIDPRIPGVVDWGRVEDLMARRHGLLDGVVFSGGEATRQPALAAAARRVRGAGYLVGLHTAGPYPRRLRELVEAGLVDWVGLDVKALPGGDYEQVAGRPGAGEKAWASLRVMAEHPEVDCEVRLTVYPDGPADGLAVAAAVRAMGMPVFALQQARGLGAPQGFRAGAVGWDDQVRALARDIGALGFESFAFRPA</sequence>
<protein>
    <submittedName>
        <fullName evidence="9">Anaerobic ribonucleoside-triphosphate reductase activating protein</fullName>
    </submittedName>
</protein>
<dbReference type="RefSeq" id="WP_380976359.1">
    <property type="nucleotide sequence ID" value="NZ_JBHTEF010000001.1"/>
</dbReference>
<name>A0ABW2SS68_9ACTO</name>
<reference evidence="10" key="1">
    <citation type="journal article" date="2019" name="Int. J. Syst. Evol. Microbiol.">
        <title>The Global Catalogue of Microorganisms (GCM) 10K type strain sequencing project: providing services to taxonomists for standard genome sequencing and annotation.</title>
        <authorList>
            <consortium name="The Broad Institute Genomics Platform"/>
            <consortium name="The Broad Institute Genome Sequencing Center for Infectious Disease"/>
            <person name="Wu L."/>
            <person name="Ma J."/>
        </authorList>
    </citation>
    <scope>NUCLEOTIDE SEQUENCE [LARGE SCALE GENOMIC DNA]</scope>
    <source>
        <strain evidence="10">CCUG 56698</strain>
    </source>
</reference>
<dbReference type="InterPro" id="IPR058240">
    <property type="entry name" value="rSAM_sf"/>
</dbReference>
<evidence type="ECO:0000259" key="8">
    <source>
        <dbReference type="Pfam" id="PF04055"/>
    </source>
</evidence>
<feature type="region of interest" description="Disordered" evidence="7">
    <location>
        <begin position="1"/>
        <end position="20"/>
    </location>
</feature>